<accession>A0AAD4DYC3</accession>
<gene>
    <name evidence="1" type="ORF">F5891DRAFT_1193731</name>
</gene>
<comment type="caution">
    <text evidence="1">The sequence shown here is derived from an EMBL/GenBank/DDBJ whole genome shotgun (WGS) entry which is preliminary data.</text>
</comment>
<dbReference type="Proteomes" id="UP001195769">
    <property type="component" value="Unassembled WGS sequence"/>
</dbReference>
<dbReference type="EMBL" id="JABBWK010000061">
    <property type="protein sequence ID" value="KAG1895907.1"/>
    <property type="molecule type" value="Genomic_DNA"/>
</dbReference>
<protein>
    <submittedName>
        <fullName evidence="1">Uncharacterized protein</fullName>
    </submittedName>
</protein>
<dbReference type="RefSeq" id="XP_041221483.1">
    <property type="nucleotide sequence ID" value="XM_041367811.1"/>
</dbReference>
<keyword evidence="2" id="KW-1185">Reference proteome</keyword>
<dbReference type="GeneID" id="64662109"/>
<dbReference type="AlphaFoldDB" id="A0AAD4DYC3"/>
<dbReference type="InterPro" id="IPR038213">
    <property type="entry name" value="IFI6/IFI27-like_sf"/>
</dbReference>
<proteinExistence type="predicted"/>
<reference evidence="1" key="1">
    <citation type="journal article" date="2020" name="New Phytol.">
        <title>Comparative genomics reveals dynamic genome evolution in host specialist ectomycorrhizal fungi.</title>
        <authorList>
            <person name="Lofgren L.A."/>
            <person name="Nguyen N.H."/>
            <person name="Vilgalys R."/>
            <person name="Ruytinx J."/>
            <person name="Liao H.L."/>
            <person name="Branco S."/>
            <person name="Kuo A."/>
            <person name="LaButti K."/>
            <person name="Lipzen A."/>
            <person name="Andreopoulos W."/>
            <person name="Pangilinan J."/>
            <person name="Riley R."/>
            <person name="Hundley H."/>
            <person name="Na H."/>
            <person name="Barry K."/>
            <person name="Grigoriev I.V."/>
            <person name="Stajich J.E."/>
            <person name="Kennedy P.G."/>
        </authorList>
    </citation>
    <scope>NUCLEOTIDE SEQUENCE</scope>
    <source>
        <strain evidence="1">FC203</strain>
    </source>
</reference>
<organism evidence="1 2">
    <name type="scientific">Suillus fuscotomentosus</name>
    <dbReference type="NCBI Taxonomy" id="1912939"/>
    <lineage>
        <taxon>Eukaryota</taxon>
        <taxon>Fungi</taxon>
        <taxon>Dikarya</taxon>
        <taxon>Basidiomycota</taxon>
        <taxon>Agaricomycotina</taxon>
        <taxon>Agaricomycetes</taxon>
        <taxon>Agaricomycetidae</taxon>
        <taxon>Boletales</taxon>
        <taxon>Suillineae</taxon>
        <taxon>Suillaceae</taxon>
        <taxon>Suillus</taxon>
    </lineage>
</organism>
<sequence>MNTVLDRFEECFLQVVGKLGVSEELLESLTGSLKTGLKHMVVTIGDVNEQHPKLVQALLCIVISMLSANDLGLLLTTLHTVGFGPSGPMKGGIATWLQGWSSDPTVPDGGWFAMLQHLAMMGRAQL</sequence>
<name>A0AAD4DYC3_9AGAM</name>
<evidence type="ECO:0000313" key="1">
    <source>
        <dbReference type="EMBL" id="KAG1895907.1"/>
    </source>
</evidence>
<dbReference type="Gene3D" id="6.10.110.10">
    <property type="match status" value="1"/>
</dbReference>
<evidence type="ECO:0000313" key="2">
    <source>
        <dbReference type="Proteomes" id="UP001195769"/>
    </source>
</evidence>